<reference evidence="1 2" key="1">
    <citation type="submission" date="2021-06" db="EMBL/GenBank/DDBJ databases">
        <title>Caerostris extrusa draft genome.</title>
        <authorList>
            <person name="Kono N."/>
            <person name="Arakawa K."/>
        </authorList>
    </citation>
    <scope>NUCLEOTIDE SEQUENCE [LARGE SCALE GENOMIC DNA]</scope>
</reference>
<dbReference type="AlphaFoldDB" id="A0AAV4PLJ5"/>
<name>A0AAV4PLJ5_CAEEX</name>
<evidence type="ECO:0000313" key="1">
    <source>
        <dbReference type="EMBL" id="GIX97178.1"/>
    </source>
</evidence>
<dbReference type="EMBL" id="BPLR01004748">
    <property type="protein sequence ID" value="GIX97178.1"/>
    <property type="molecule type" value="Genomic_DNA"/>
</dbReference>
<keyword evidence="2" id="KW-1185">Reference proteome</keyword>
<gene>
    <name evidence="1" type="ORF">CEXT_624321</name>
</gene>
<organism evidence="1 2">
    <name type="scientific">Caerostris extrusa</name>
    <name type="common">Bark spider</name>
    <name type="synonym">Caerostris bankana</name>
    <dbReference type="NCBI Taxonomy" id="172846"/>
    <lineage>
        <taxon>Eukaryota</taxon>
        <taxon>Metazoa</taxon>
        <taxon>Ecdysozoa</taxon>
        <taxon>Arthropoda</taxon>
        <taxon>Chelicerata</taxon>
        <taxon>Arachnida</taxon>
        <taxon>Araneae</taxon>
        <taxon>Araneomorphae</taxon>
        <taxon>Entelegynae</taxon>
        <taxon>Araneoidea</taxon>
        <taxon>Araneidae</taxon>
        <taxon>Caerostris</taxon>
    </lineage>
</organism>
<accession>A0AAV4PLJ5</accession>
<evidence type="ECO:0000313" key="2">
    <source>
        <dbReference type="Proteomes" id="UP001054945"/>
    </source>
</evidence>
<comment type="caution">
    <text evidence="1">The sequence shown here is derived from an EMBL/GenBank/DDBJ whole genome shotgun (WGS) entry which is preliminary data.</text>
</comment>
<protein>
    <submittedName>
        <fullName evidence="1">Uncharacterized protein</fullName>
    </submittedName>
</protein>
<proteinExistence type="predicted"/>
<dbReference type="Proteomes" id="UP001054945">
    <property type="component" value="Unassembled WGS sequence"/>
</dbReference>
<sequence>MLLRDFGNISKSSFKSNYWPLGRRGHFAFSTLLVMSSSLSTGTYQALEVTCRLLRSTQVTRKNTNLFSSFILFVCPLLPDGYGGKPTWDLSSLSKSSEFEQRSFRKLE</sequence>